<dbReference type="AlphaFoldDB" id="A0A1I7GLL4"/>
<dbReference type="InterPro" id="IPR002104">
    <property type="entry name" value="Integrase_catalytic"/>
</dbReference>
<dbReference type="STRING" id="1224947.SAMN05216480_10560"/>
<evidence type="ECO:0000256" key="2">
    <source>
        <dbReference type="ARBA" id="ARBA00023125"/>
    </source>
</evidence>
<dbReference type="Pfam" id="PF13102">
    <property type="entry name" value="Phage_int_SAM_5"/>
    <property type="match status" value="1"/>
</dbReference>
<reference evidence="5 6" key="1">
    <citation type="submission" date="2016-10" db="EMBL/GenBank/DDBJ databases">
        <authorList>
            <person name="de Groot N.N."/>
        </authorList>
    </citation>
    <scope>NUCLEOTIDE SEQUENCE [LARGE SCALE GENOMIC DNA]</scope>
    <source>
        <strain evidence="5 6">CGMCC 1.12333</strain>
    </source>
</reference>
<dbReference type="Proteomes" id="UP000199138">
    <property type="component" value="Unassembled WGS sequence"/>
</dbReference>
<dbReference type="SUPFAM" id="SSF56349">
    <property type="entry name" value="DNA breaking-rejoining enzymes"/>
    <property type="match status" value="1"/>
</dbReference>
<dbReference type="GO" id="GO:0015074">
    <property type="term" value="P:DNA integration"/>
    <property type="evidence" value="ECO:0007669"/>
    <property type="project" value="InterPro"/>
</dbReference>
<dbReference type="InterPro" id="IPR011010">
    <property type="entry name" value="DNA_brk_join_enz"/>
</dbReference>
<keyword evidence="6" id="KW-1185">Reference proteome</keyword>
<dbReference type="InterPro" id="IPR025269">
    <property type="entry name" value="SAM-like_dom"/>
</dbReference>
<dbReference type="GO" id="GO:0003677">
    <property type="term" value="F:DNA binding"/>
    <property type="evidence" value="ECO:0007669"/>
    <property type="project" value="UniProtKB-KW"/>
</dbReference>
<dbReference type="Pfam" id="PF17293">
    <property type="entry name" value="Arm-DNA-bind_5"/>
    <property type="match status" value="1"/>
</dbReference>
<dbReference type="InterPro" id="IPR050090">
    <property type="entry name" value="Tyrosine_recombinase_XerCD"/>
</dbReference>
<dbReference type="PANTHER" id="PTHR30349:SF64">
    <property type="entry name" value="PROPHAGE INTEGRASE INTD-RELATED"/>
    <property type="match status" value="1"/>
</dbReference>
<gene>
    <name evidence="5" type="ORF">SAMN05216480_10560</name>
</gene>
<dbReference type="EMBL" id="FPBK01000005">
    <property type="protein sequence ID" value="SFU49309.1"/>
    <property type="molecule type" value="Genomic_DNA"/>
</dbReference>
<evidence type="ECO:0000313" key="6">
    <source>
        <dbReference type="Proteomes" id="UP000199138"/>
    </source>
</evidence>
<dbReference type="OrthoDB" id="1068680at2"/>
<evidence type="ECO:0000313" key="5">
    <source>
        <dbReference type="EMBL" id="SFU49309.1"/>
    </source>
</evidence>
<dbReference type="PANTHER" id="PTHR30349">
    <property type="entry name" value="PHAGE INTEGRASE-RELATED"/>
    <property type="match status" value="1"/>
</dbReference>
<dbReference type="CDD" id="cd01185">
    <property type="entry name" value="INTN1_C_like"/>
    <property type="match status" value="1"/>
</dbReference>
<dbReference type="PROSITE" id="PS51898">
    <property type="entry name" value="TYR_RECOMBINASE"/>
    <property type="match status" value="1"/>
</dbReference>
<proteinExistence type="inferred from homology"/>
<evidence type="ECO:0000256" key="1">
    <source>
        <dbReference type="ARBA" id="ARBA00008857"/>
    </source>
</evidence>
<dbReference type="RefSeq" id="WP_093024733.1">
    <property type="nucleotide sequence ID" value="NZ_FPBK01000005.1"/>
</dbReference>
<feature type="domain" description="Tyr recombinase" evidence="4">
    <location>
        <begin position="224"/>
        <end position="390"/>
    </location>
</feature>
<name>A0A1I7GLL4_9FLAO</name>
<evidence type="ECO:0000259" key="4">
    <source>
        <dbReference type="PROSITE" id="PS51898"/>
    </source>
</evidence>
<accession>A0A1I7GLL4</accession>
<dbReference type="Pfam" id="PF00589">
    <property type="entry name" value="Phage_integrase"/>
    <property type="match status" value="1"/>
</dbReference>
<keyword evidence="2" id="KW-0238">DNA-binding</keyword>
<dbReference type="InterPro" id="IPR035386">
    <property type="entry name" value="Arm-DNA-bind_5"/>
</dbReference>
<dbReference type="Gene3D" id="1.10.150.130">
    <property type="match status" value="1"/>
</dbReference>
<evidence type="ECO:0000256" key="3">
    <source>
        <dbReference type="ARBA" id="ARBA00023172"/>
    </source>
</evidence>
<protein>
    <submittedName>
        <fullName evidence="5">Site-specific recombinase XerD</fullName>
    </submittedName>
</protein>
<dbReference type="GO" id="GO:0006310">
    <property type="term" value="P:DNA recombination"/>
    <property type="evidence" value="ECO:0007669"/>
    <property type="project" value="UniProtKB-KW"/>
</dbReference>
<sequence>MKFLTQDQIFDTLIDTKKFYVSMNTRFYVRQTVNKDGLSHVYLSITHGDQRERIPLKIFVNKKKWDKKKQRLKGTTPATMDINLILDNISGKLTSIKTTYRLSERQLTPATLRKELQEGMPRVNFCAFMKHAIEEERPILAPGTYKRHLAVYNKVKQIKEELLFSDIDFDFFSDYRKFYKKKKQNDTTINSNIKVIKKYLFLASKNGIKLKIDPRDVKGGNTNGNKTYLSPKEVIKLHEYFLSKFINPSQKLVLGYFLFSCYTGLRFSDVMNIERRDIQEGFISFTAKKTKKLQRIQLIEQAIEICKYPLIFENKLTNQFSNKEIKKIMINSNIKKKVSFHVARHTFATNFLIAGGKVEHLQQLLGHSDIKETMIYTHITRVEANTDLKFLEKLIKIK</sequence>
<dbReference type="Gene3D" id="1.10.443.10">
    <property type="entry name" value="Intergrase catalytic core"/>
    <property type="match status" value="1"/>
</dbReference>
<comment type="similarity">
    <text evidence="1">Belongs to the 'phage' integrase family.</text>
</comment>
<dbReference type="InterPro" id="IPR010998">
    <property type="entry name" value="Integrase_recombinase_N"/>
</dbReference>
<dbReference type="InterPro" id="IPR013762">
    <property type="entry name" value="Integrase-like_cat_sf"/>
</dbReference>
<keyword evidence="3" id="KW-0233">DNA recombination</keyword>
<organism evidence="5 6">
    <name type="scientific">Pustulibacterium marinum</name>
    <dbReference type="NCBI Taxonomy" id="1224947"/>
    <lineage>
        <taxon>Bacteria</taxon>
        <taxon>Pseudomonadati</taxon>
        <taxon>Bacteroidota</taxon>
        <taxon>Flavobacteriia</taxon>
        <taxon>Flavobacteriales</taxon>
        <taxon>Flavobacteriaceae</taxon>
        <taxon>Pustulibacterium</taxon>
    </lineage>
</organism>